<gene>
    <name evidence="2" type="ORF">TrRE_jg13582</name>
</gene>
<comment type="caution">
    <text evidence="2">The sequence shown here is derived from an EMBL/GenBank/DDBJ whole genome shotgun (WGS) entry which is preliminary data.</text>
</comment>
<dbReference type="Gene3D" id="3.40.50.10540">
    <property type="entry name" value="Crotonobetainyl-coa:carnitine coa-transferase, domain 1"/>
    <property type="match status" value="1"/>
</dbReference>
<dbReference type="InterPro" id="IPR044855">
    <property type="entry name" value="CoA-Trfase_III_dom3_sf"/>
</dbReference>
<dbReference type="InterPro" id="IPR023606">
    <property type="entry name" value="CoA-Trfase_III_dom_1_sf"/>
</dbReference>
<dbReference type="EMBL" id="BRXZ01000640">
    <property type="protein sequence ID" value="GMH49593.1"/>
    <property type="molecule type" value="Genomic_DNA"/>
</dbReference>
<dbReference type="GO" id="GO:0003824">
    <property type="term" value="F:catalytic activity"/>
    <property type="evidence" value="ECO:0007669"/>
    <property type="project" value="InterPro"/>
</dbReference>
<accession>A0A9W7DNK1</accession>
<protein>
    <submittedName>
        <fullName evidence="2">Uncharacterized protein</fullName>
    </submittedName>
</protein>
<dbReference type="Gene3D" id="3.30.1540.10">
    <property type="entry name" value="formyl-coa transferase, domain 3"/>
    <property type="match status" value="1"/>
</dbReference>
<dbReference type="Pfam" id="PF02515">
    <property type="entry name" value="CoA_transf_3"/>
    <property type="match status" value="1"/>
</dbReference>
<organism evidence="2 3">
    <name type="scientific">Triparma retinervis</name>
    <dbReference type="NCBI Taxonomy" id="2557542"/>
    <lineage>
        <taxon>Eukaryota</taxon>
        <taxon>Sar</taxon>
        <taxon>Stramenopiles</taxon>
        <taxon>Ochrophyta</taxon>
        <taxon>Bolidophyceae</taxon>
        <taxon>Parmales</taxon>
        <taxon>Triparmaceae</taxon>
        <taxon>Triparma</taxon>
    </lineage>
</organism>
<dbReference type="InterPro" id="IPR050509">
    <property type="entry name" value="CoA-transferase_III"/>
</dbReference>
<sequence length="208" mass="22833">MGAEVIKIESPVRRDTTKDQHPGLYHQLNHNKTLRTIDYNSTDGLNEFSISCTGLPLHRFNILNGQTCANYGVYETSDGKFLAVGALEPKFWSGLCEVIGKGPAWGGMTQAQLMVEPPPGREPFPLGELEEIFRSRTRDEWVRAFEGADCCVTPVMDLDEIGDDEYHIHKGSIVPIEDSSAGFLKGIAMKAAGTNVGFGLPFSLVEKS</sequence>
<evidence type="ECO:0000313" key="3">
    <source>
        <dbReference type="Proteomes" id="UP001165082"/>
    </source>
</evidence>
<comment type="similarity">
    <text evidence="1">Belongs to the CoA-transferase III family.</text>
</comment>
<dbReference type="PANTHER" id="PTHR48228">
    <property type="entry name" value="SUCCINYL-COA--D-CITRAMALATE COA-TRANSFERASE"/>
    <property type="match status" value="1"/>
</dbReference>
<reference evidence="2" key="1">
    <citation type="submission" date="2022-07" db="EMBL/GenBank/DDBJ databases">
        <title>Genome analysis of Parmales, a sister group of diatoms, reveals the evolutionary specialization of diatoms from phago-mixotrophs to photoautotrophs.</title>
        <authorList>
            <person name="Ban H."/>
            <person name="Sato S."/>
            <person name="Yoshikawa S."/>
            <person name="Kazumasa Y."/>
            <person name="Nakamura Y."/>
            <person name="Ichinomiya M."/>
            <person name="Saitoh K."/>
            <person name="Sato N."/>
            <person name="Blanc-Mathieu R."/>
            <person name="Endo H."/>
            <person name="Kuwata A."/>
            <person name="Ogata H."/>
        </authorList>
    </citation>
    <scope>NUCLEOTIDE SEQUENCE</scope>
</reference>
<evidence type="ECO:0000313" key="2">
    <source>
        <dbReference type="EMBL" id="GMH49593.1"/>
    </source>
</evidence>
<proteinExistence type="inferred from homology"/>
<dbReference type="Proteomes" id="UP001165082">
    <property type="component" value="Unassembled WGS sequence"/>
</dbReference>
<keyword evidence="3" id="KW-1185">Reference proteome</keyword>
<dbReference type="AlphaFoldDB" id="A0A9W7DNK1"/>
<evidence type="ECO:0000256" key="1">
    <source>
        <dbReference type="ARBA" id="ARBA00008383"/>
    </source>
</evidence>
<name>A0A9W7DNK1_9STRA</name>
<dbReference type="InterPro" id="IPR003673">
    <property type="entry name" value="CoA-Trfase_fam_III"/>
</dbReference>
<dbReference type="OrthoDB" id="5863171at2759"/>
<dbReference type="PANTHER" id="PTHR48228:SF5">
    <property type="entry name" value="ALPHA-METHYLACYL-COA RACEMASE"/>
    <property type="match status" value="1"/>
</dbReference>
<dbReference type="SUPFAM" id="SSF89796">
    <property type="entry name" value="CoA-transferase family III (CaiB/BaiF)"/>
    <property type="match status" value="1"/>
</dbReference>